<organism evidence="2 3">
    <name type="scientific">Hibiscus syriacus</name>
    <name type="common">Rose of Sharon</name>
    <dbReference type="NCBI Taxonomy" id="106335"/>
    <lineage>
        <taxon>Eukaryota</taxon>
        <taxon>Viridiplantae</taxon>
        <taxon>Streptophyta</taxon>
        <taxon>Embryophyta</taxon>
        <taxon>Tracheophyta</taxon>
        <taxon>Spermatophyta</taxon>
        <taxon>Magnoliopsida</taxon>
        <taxon>eudicotyledons</taxon>
        <taxon>Gunneridae</taxon>
        <taxon>Pentapetalae</taxon>
        <taxon>rosids</taxon>
        <taxon>malvids</taxon>
        <taxon>Malvales</taxon>
        <taxon>Malvaceae</taxon>
        <taxon>Malvoideae</taxon>
        <taxon>Hibiscus</taxon>
    </lineage>
</organism>
<name>A0A6A2Y9G5_HIBSY</name>
<feature type="region of interest" description="Disordered" evidence="1">
    <location>
        <begin position="80"/>
        <end position="102"/>
    </location>
</feature>
<gene>
    <name evidence="2" type="ORF">F3Y22_tig00112490pilonHSYRG00019</name>
</gene>
<accession>A0A6A2Y9G5</accession>
<sequence length="182" mass="20172">MDAIPIATVRLSSPARVPSQWRPRAKSYATTIAQGRDKLRGKLQLVDLANDYFLIRLEKKRITLGVGRWTMGDLRSELERATTDDSGAEASRNQGWRPRKEAVAPAKPQVAAGLSSNSIFAILNQLSDNLDKENTNPNSILDASISTGLGSDKDKKALSDHGRRVSSLRGLHKLTRSWYCWD</sequence>
<comment type="caution">
    <text evidence="2">The sequence shown here is derived from an EMBL/GenBank/DDBJ whole genome shotgun (WGS) entry which is preliminary data.</text>
</comment>
<evidence type="ECO:0000313" key="2">
    <source>
        <dbReference type="EMBL" id="KAE8666834.1"/>
    </source>
</evidence>
<reference evidence="2" key="1">
    <citation type="submission" date="2019-09" db="EMBL/GenBank/DDBJ databases">
        <title>Draft genome information of white flower Hibiscus syriacus.</title>
        <authorList>
            <person name="Kim Y.-M."/>
        </authorList>
    </citation>
    <scope>NUCLEOTIDE SEQUENCE [LARGE SCALE GENOMIC DNA]</scope>
    <source>
        <strain evidence="2">YM2019G1</strain>
    </source>
</reference>
<dbReference type="Proteomes" id="UP000436088">
    <property type="component" value="Unassembled WGS sequence"/>
</dbReference>
<protein>
    <submittedName>
        <fullName evidence="2">Uncharacterized protein</fullName>
    </submittedName>
</protein>
<dbReference type="AlphaFoldDB" id="A0A6A2Y9G5"/>
<evidence type="ECO:0000313" key="3">
    <source>
        <dbReference type="Proteomes" id="UP000436088"/>
    </source>
</evidence>
<evidence type="ECO:0000256" key="1">
    <source>
        <dbReference type="SAM" id="MobiDB-lite"/>
    </source>
</evidence>
<proteinExistence type="predicted"/>
<dbReference type="EMBL" id="VEPZ02001592">
    <property type="protein sequence ID" value="KAE8666834.1"/>
    <property type="molecule type" value="Genomic_DNA"/>
</dbReference>
<keyword evidence="3" id="KW-1185">Reference proteome</keyword>